<accession>X1HKE5</accession>
<dbReference type="SUPFAM" id="SSF53850">
    <property type="entry name" value="Periplasmic binding protein-like II"/>
    <property type="match status" value="1"/>
</dbReference>
<sequence length="250" mass="27832">RGETVIAEAMNDVVYQGYNGIGKFKGKPQKILAMFQMYPHHYHVVALKGKGIKTIYDIKGHKVSVGAPGSGTEFKTNLVLQEALGIPYSSFKVFRLSFTENANALKDGTIDVGIWDVAAPTSSVMDLSITRDIYVIPFSNEDIAKICKKFPFYSPFEMPAGTYKGQDKPVVNPSVWNTVACTASLDEELVYKLVKAVFEHTDYLKMIHPFAKYTTPQNAIKHSVIPLHPGAIKYYKEVGLTIPNRLLPKK</sequence>
<dbReference type="EMBL" id="BARU01025146">
    <property type="protein sequence ID" value="GAH57505.1"/>
    <property type="molecule type" value="Genomic_DNA"/>
</dbReference>
<protein>
    <recommendedName>
        <fullName evidence="2">C4-dicarboxylate ABC transporter substrate-binding protein</fullName>
    </recommendedName>
</protein>
<dbReference type="PANTHER" id="PTHR42941">
    <property type="entry name" value="SLL1037 PROTEIN"/>
    <property type="match status" value="1"/>
</dbReference>
<feature type="non-terminal residue" evidence="1">
    <location>
        <position position="1"/>
    </location>
</feature>
<dbReference type="Gene3D" id="3.40.190.10">
    <property type="entry name" value="Periplasmic binding protein-like II"/>
    <property type="match status" value="2"/>
</dbReference>
<name>X1HKE5_9ZZZZ</name>
<dbReference type="Pfam" id="PF16868">
    <property type="entry name" value="NMT1_3"/>
    <property type="match status" value="1"/>
</dbReference>
<evidence type="ECO:0008006" key="2">
    <source>
        <dbReference type="Google" id="ProtNLM"/>
    </source>
</evidence>
<dbReference type="AlphaFoldDB" id="X1HKE5"/>
<dbReference type="NCBIfam" id="TIGR02122">
    <property type="entry name" value="TRAP_TAXI"/>
    <property type="match status" value="1"/>
</dbReference>
<reference evidence="1" key="1">
    <citation type="journal article" date="2014" name="Front. Microbiol.">
        <title>High frequency of phylogenetically diverse reductive dehalogenase-homologous genes in deep subseafloor sedimentary metagenomes.</title>
        <authorList>
            <person name="Kawai M."/>
            <person name="Futagami T."/>
            <person name="Toyoda A."/>
            <person name="Takaki Y."/>
            <person name="Nishi S."/>
            <person name="Hori S."/>
            <person name="Arai W."/>
            <person name="Tsubouchi T."/>
            <person name="Morono Y."/>
            <person name="Uchiyama I."/>
            <person name="Ito T."/>
            <person name="Fujiyama A."/>
            <person name="Inagaki F."/>
            <person name="Takami H."/>
        </authorList>
    </citation>
    <scope>NUCLEOTIDE SEQUENCE</scope>
    <source>
        <strain evidence="1">Expedition CK06-06</strain>
    </source>
</reference>
<proteinExistence type="predicted"/>
<gene>
    <name evidence="1" type="ORF">S03H2_40548</name>
</gene>
<dbReference type="CDD" id="cd13520">
    <property type="entry name" value="PBP2_TAXI_TRAP"/>
    <property type="match status" value="1"/>
</dbReference>
<dbReference type="PANTHER" id="PTHR42941:SF1">
    <property type="entry name" value="SLL1037 PROTEIN"/>
    <property type="match status" value="1"/>
</dbReference>
<dbReference type="InterPro" id="IPR011852">
    <property type="entry name" value="TRAP_TAXI"/>
</dbReference>
<evidence type="ECO:0000313" key="1">
    <source>
        <dbReference type="EMBL" id="GAH57505.1"/>
    </source>
</evidence>
<organism evidence="1">
    <name type="scientific">marine sediment metagenome</name>
    <dbReference type="NCBI Taxonomy" id="412755"/>
    <lineage>
        <taxon>unclassified sequences</taxon>
        <taxon>metagenomes</taxon>
        <taxon>ecological metagenomes</taxon>
    </lineage>
</organism>
<comment type="caution">
    <text evidence="1">The sequence shown here is derived from an EMBL/GenBank/DDBJ whole genome shotgun (WGS) entry which is preliminary data.</text>
</comment>